<evidence type="ECO:0000313" key="1">
    <source>
        <dbReference type="EMBL" id="MBT1712376.1"/>
    </source>
</evidence>
<organism evidence="1 2">
    <name type="scientific">Dawidia cretensis</name>
    <dbReference type="NCBI Taxonomy" id="2782350"/>
    <lineage>
        <taxon>Bacteria</taxon>
        <taxon>Pseudomonadati</taxon>
        <taxon>Bacteroidota</taxon>
        <taxon>Cytophagia</taxon>
        <taxon>Cytophagales</taxon>
        <taxon>Chryseotaleaceae</taxon>
        <taxon>Dawidia</taxon>
    </lineage>
</organism>
<gene>
    <name evidence="1" type="ORF">KK062_29300</name>
</gene>
<dbReference type="EMBL" id="JAHESE010000063">
    <property type="protein sequence ID" value="MBT1712376.1"/>
    <property type="molecule type" value="Genomic_DNA"/>
</dbReference>
<protein>
    <submittedName>
        <fullName evidence="1">Uncharacterized protein</fullName>
    </submittedName>
</protein>
<evidence type="ECO:0000313" key="2">
    <source>
        <dbReference type="Proteomes" id="UP001319080"/>
    </source>
</evidence>
<dbReference type="AlphaFoldDB" id="A0AAP2GT14"/>
<keyword evidence="2" id="KW-1185">Reference proteome</keyword>
<dbReference type="RefSeq" id="WP_254087941.1">
    <property type="nucleotide sequence ID" value="NZ_JAHESE010000063.1"/>
</dbReference>
<dbReference type="Proteomes" id="UP001319080">
    <property type="component" value="Unassembled WGS sequence"/>
</dbReference>
<reference evidence="1 2" key="1">
    <citation type="submission" date="2021-05" db="EMBL/GenBank/DDBJ databases">
        <title>A Polyphasic approach of four new species of the genus Ohtaekwangia: Ohtaekwangia histidinii sp. nov., Ohtaekwangia cretensis sp. nov., Ohtaekwangia indiensis sp. nov., Ohtaekwangia reichenbachii sp. nov. from diverse environment.</title>
        <authorList>
            <person name="Octaviana S."/>
        </authorList>
    </citation>
    <scope>NUCLEOTIDE SEQUENCE [LARGE SCALE GENOMIC DNA]</scope>
    <source>
        <strain evidence="1 2">PWU5</strain>
    </source>
</reference>
<proteinExistence type="predicted"/>
<accession>A0AAP2GT14</accession>
<sequence length="56" mass="6431">MEKIKNGDSIIYQNQEGVVYGRPREVKSLGLVYTIRIGNDYVKLSSWEIAQAMKIQ</sequence>
<name>A0AAP2GT14_9BACT</name>
<comment type="caution">
    <text evidence="1">The sequence shown here is derived from an EMBL/GenBank/DDBJ whole genome shotgun (WGS) entry which is preliminary data.</text>
</comment>